<feature type="compositionally biased region" description="Low complexity" evidence="1">
    <location>
        <begin position="320"/>
        <end position="344"/>
    </location>
</feature>
<dbReference type="CDD" id="cd11614">
    <property type="entry name" value="SAF_CpaB_FlgA_like"/>
    <property type="match status" value="1"/>
</dbReference>
<dbReference type="OrthoDB" id="8776995at2"/>
<dbReference type="InterPro" id="IPR031571">
    <property type="entry name" value="RcpC_dom"/>
</dbReference>
<dbReference type="Pfam" id="PF08666">
    <property type="entry name" value="SAF"/>
    <property type="match status" value="1"/>
</dbReference>
<feature type="region of interest" description="Disordered" evidence="1">
    <location>
        <begin position="304"/>
        <end position="351"/>
    </location>
</feature>
<organism evidence="3 4">
    <name type="scientific">Lampropedia hyalina DSM 16112</name>
    <dbReference type="NCBI Taxonomy" id="1122156"/>
    <lineage>
        <taxon>Bacteria</taxon>
        <taxon>Pseudomonadati</taxon>
        <taxon>Pseudomonadota</taxon>
        <taxon>Betaproteobacteria</taxon>
        <taxon>Burkholderiales</taxon>
        <taxon>Comamonadaceae</taxon>
        <taxon>Lampropedia</taxon>
    </lineage>
</organism>
<accession>A0A1M4VBG6</accession>
<reference evidence="3 4" key="1">
    <citation type="submission" date="2016-11" db="EMBL/GenBank/DDBJ databases">
        <authorList>
            <person name="Jaros S."/>
            <person name="Januszkiewicz K."/>
            <person name="Wedrychowicz H."/>
        </authorList>
    </citation>
    <scope>NUCLEOTIDE SEQUENCE [LARGE SCALE GENOMIC DNA]</scope>
    <source>
        <strain evidence="3 4">DSM 16112</strain>
    </source>
</reference>
<evidence type="ECO:0000256" key="1">
    <source>
        <dbReference type="SAM" id="MobiDB-lite"/>
    </source>
</evidence>
<proteinExistence type="predicted"/>
<feature type="region of interest" description="Disordered" evidence="1">
    <location>
        <begin position="185"/>
        <end position="220"/>
    </location>
</feature>
<dbReference type="STRING" id="1122156.SAMN02745117_00643"/>
<feature type="domain" description="SAF" evidence="2">
    <location>
        <begin position="57"/>
        <end position="117"/>
    </location>
</feature>
<dbReference type="RefSeq" id="WP_073354601.1">
    <property type="nucleotide sequence ID" value="NZ_FQUZ01000005.1"/>
</dbReference>
<keyword evidence="4" id="KW-1185">Reference proteome</keyword>
<dbReference type="AlphaFoldDB" id="A0A1M4VBG6"/>
<dbReference type="Pfam" id="PF16976">
    <property type="entry name" value="RcpC"/>
    <property type="match status" value="1"/>
</dbReference>
<protein>
    <submittedName>
        <fullName evidence="3">Pilus assembly protein CpaB</fullName>
    </submittedName>
</protein>
<gene>
    <name evidence="3" type="ORF">SAMN02745117_00643</name>
</gene>
<evidence type="ECO:0000313" key="3">
    <source>
        <dbReference type="EMBL" id="SHE66168.1"/>
    </source>
</evidence>
<dbReference type="InterPro" id="IPR013974">
    <property type="entry name" value="SAF"/>
</dbReference>
<name>A0A1M4VBG6_9BURK</name>
<evidence type="ECO:0000259" key="2">
    <source>
        <dbReference type="SMART" id="SM00858"/>
    </source>
</evidence>
<evidence type="ECO:0000313" key="4">
    <source>
        <dbReference type="Proteomes" id="UP000184327"/>
    </source>
</evidence>
<dbReference type="EMBL" id="FQUZ01000005">
    <property type="protein sequence ID" value="SHE66168.1"/>
    <property type="molecule type" value="Genomic_DNA"/>
</dbReference>
<sequence>MNFTKLIAGILVVLALALGLLAWQIGSRPEPASVASTDPSLSVQVPATEQNPAEALHDMVILTQSVPAGHKLTMADLKVIQVATPVPGSFDNLEDVLGKVTVQPMYADSPIFEPNLLQGLSLQLEQGERAVSIAVNETMAAGHRVRPGDFVDVFFTLNGQDEQTPVDTQTRLLMARTRVLAYGGASVETPPPTEAQLREEQAQNASGSGRNNNAADTNHLRPENARTAVLAVPLEEVHRLTLAEKYGQLTLALRHPDDLGIPDESLFANLPPALRPASGRLAPGQQLESIDRAYAGLRFNDLARGADPQNRKSTPPPSALNPSLLAQQAPVAASPAAAAEATQPKRPRQHEVELYTGSTVQTVRY</sequence>
<feature type="compositionally biased region" description="Low complexity" evidence="1">
    <location>
        <begin position="202"/>
        <end position="215"/>
    </location>
</feature>
<dbReference type="NCBIfam" id="TIGR03177">
    <property type="entry name" value="pilus_cpaB"/>
    <property type="match status" value="1"/>
</dbReference>
<dbReference type="Proteomes" id="UP000184327">
    <property type="component" value="Unassembled WGS sequence"/>
</dbReference>
<dbReference type="SMART" id="SM00858">
    <property type="entry name" value="SAF"/>
    <property type="match status" value="1"/>
</dbReference>
<dbReference type="InterPro" id="IPR017592">
    <property type="entry name" value="Pilus_assmbl_Flp-typ_CpaB"/>
</dbReference>